<dbReference type="Pfam" id="PF09100">
    <property type="entry name" value="Qn_am_d_aIV"/>
    <property type="match status" value="1"/>
</dbReference>
<feature type="chain" id="PRO_5003277604" evidence="1">
    <location>
        <begin position="42"/>
        <end position="604"/>
    </location>
</feature>
<proteinExistence type="predicted"/>
<dbReference type="Pfam" id="PF09099">
    <property type="entry name" value="Qn_am_d_aIII"/>
    <property type="match status" value="1"/>
</dbReference>
<gene>
    <name evidence="6" type="ORF">Y88_1297</name>
</gene>
<dbReference type="InterPro" id="IPR015182">
    <property type="entry name" value="QH-AmDH_asu_heme-bd_dom"/>
</dbReference>
<comment type="caution">
    <text evidence="6">The sequence shown here is derived from an EMBL/GenBank/DDBJ whole genome shotgun (WGS) entry which is preliminary data.</text>
</comment>
<dbReference type="InterPro" id="IPR036718">
    <property type="entry name" value="H-AmDH_asu_dom2_sf"/>
</dbReference>
<dbReference type="AlphaFoldDB" id="F1Z7Z0"/>
<dbReference type="Proteomes" id="UP000004728">
    <property type="component" value="Unassembled WGS sequence"/>
</dbReference>
<name>F1Z7Z0_9SPHN</name>
<dbReference type="Gene3D" id="2.40.128.120">
    <property type="entry name" value="Quinohemoprotein amine dehydrogenase alpha subunit, domain 2"/>
    <property type="match status" value="1"/>
</dbReference>
<evidence type="ECO:0000259" key="5">
    <source>
        <dbReference type="Pfam" id="PF14930"/>
    </source>
</evidence>
<dbReference type="InParanoid" id="F1Z7Z0"/>
<dbReference type="SUPFAM" id="SSF46626">
    <property type="entry name" value="Cytochrome c"/>
    <property type="match status" value="1"/>
</dbReference>
<keyword evidence="1" id="KW-0732">Signal</keyword>
<dbReference type="OrthoDB" id="5345472at2"/>
<dbReference type="Pfam" id="PF14930">
    <property type="entry name" value="Qn_am_d_aII"/>
    <property type="match status" value="1"/>
</dbReference>
<dbReference type="InterPro" id="IPR023887">
    <property type="entry name" value="QH-AmDH_asu"/>
</dbReference>
<accession>F1Z7Z0</accession>
<dbReference type="RefSeq" id="WP_008065306.1">
    <property type="nucleotide sequence ID" value="NZ_AQWK01000001.1"/>
</dbReference>
<dbReference type="InterPro" id="IPR015184">
    <property type="entry name" value="QH-AmDH_asu_dom_IV"/>
</dbReference>
<reference evidence="6 7" key="1">
    <citation type="journal article" date="2012" name="J. Bacteriol.">
        <title>Draft Genome Sequence of Novosphingobium nitrogenifigens Y88T.</title>
        <authorList>
            <person name="Strabala T.J."/>
            <person name="Macdonald L."/>
            <person name="Liu V."/>
            <person name="Smit A.M."/>
        </authorList>
    </citation>
    <scope>NUCLEOTIDE SEQUENCE [LARGE SCALE GENOMIC DNA]</scope>
    <source>
        <strain evidence="6 7">DSM 19370</strain>
    </source>
</reference>
<dbReference type="EMBL" id="AEWJ01000037">
    <property type="protein sequence ID" value="EGD59235.1"/>
    <property type="molecule type" value="Genomic_DNA"/>
</dbReference>
<dbReference type="SUPFAM" id="SSF81296">
    <property type="entry name" value="E set domains"/>
    <property type="match status" value="2"/>
</dbReference>
<keyword evidence="7" id="KW-1185">Reference proteome</keyword>
<feature type="domain" description="Quinohemoprotein amine dehydrogenase alpha subunit" evidence="3">
    <location>
        <begin position="378"/>
        <end position="460"/>
    </location>
</feature>
<dbReference type="GO" id="GO:0020037">
    <property type="term" value="F:heme binding"/>
    <property type="evidence" value="ECO:0007669"/>
    <property type="project" value="InterPro"/>
</dbReference>
<evidence type="ECO:0000259" key="3">
    <source>
        <dbReference type="Pfam" id="PF09099"/>
    </source>
</evidence>
<dbReference type="NCBIfam" id="TIGR03908">
    <property type="entry name" value="QH_alpha"/>
    <property type="match status" value="1"/>
</dbReference>
<dbReference type="InterPro" id="IPR009111">
    <property type="entry name" value="QH-AmDH_asu_dom2"/>
</dbReference>
<evidence type="ECO:0000259" key="4">
    <source>
        <dbReference type="Pfam" id="PF09100"/>
    </source>
</evidence>
<dbReference type="GO" id="GO:0009055">
    <property type="term" value="F:electron transfer activity"/>
    <property type="evidence" value="ECO:0007669"/>
    <property type="project" value="InterPro"/>
</dbReference>
<evidence type="ECO:0000313" key="6">
    <source>
        <dbReference type="EMBL" id="EGD59235.1"/>
    </source>
</evidence>
<feature type="domain" description="Quinohemoprotein amine dehydrogenase alpha subunit haem binding" evidence="2">
    <location>
        <begin position="63"/>
        <end position="195"/>
    </location>
</feature>
<dbReference type="HOGENOM" id="CLU_520599_0_0_5"/>
<dbReference type="SUPFAM" id="SSF69298">
    <property type="entry name" value="Quinohemoprotein amine dehydrogenase A chain, domain 3"/>
    <property type="match status" value="1"/>
</dbReference>
<organism evidence="6 7">
    <name type="scientific">Novosphingobium nitrogenifigens DSM 19370</name>
    <dbReference type="NCBI Taxonomy" id="983920"/>
    <lineage>
        <taxon>Bacteria</taxon>
        <taxon>Pseudomonadati</taxon>
        <taxon>Pseudomonadota</taxon>
        <taxon>Alphaproteobacteria</taxon>
        <taxon>Sphingomonadales</taxon>
        <taxon>Sphingomonadaceae</taxon>
        <taxon>Novosphingobium</taxon>
    </lineage>
</organism>
<feature type="signal peptide" evidence="1">
    <location>
        <begin position="1"/>
        <end position="41"/>
    </location>
</feature>
<evidence type="ECO:0000256" key="1">
    <source>
        <dbReference type="SAM" id="SignalP"/>
    </source>
</evidence>
<feature type="domain" description="Quinohemoprotein amine dehydrogenase alpha subunit" evidence="4">
    <location>
        <begin position="466"/>
        <end position="602"/>
    </location>
</feature>
<dbReference type="Pfam" id="PF09098">
    <property type="entry name" value="Dehyd-heme_bind"/>
    <property type="match status" value="1"/>
</dbReference>
<evidence type="ECO:0000313" key="7">
    <source>
        <dbReference type="Proteomes" id="UP000004728"/>
    </source>
</evidence>
<dbReference type="InterPro" id="IPR014756">
    <property type="entry name" value="Ig_E-set"/>
</dbReference>
<dbReference type="InterPro" id="IPR015183">
    <property type="entry name" value="QH-AmDH_asu_dom_III"/>
</dbReference>
<dbReference type="STRING" id="983920.Y88_1297"/>
<dbReference type="Gene3D" id="2.60.40.10">
    <property type="entry name" value="Immunoglobulins"/>
    <property type="match status" value="2"/>
</dbReference>
<dbReference type="eggNOG" id="COG2010">
    <property type="taxonomic scope" value="Bacteria"/>
</dbReference>
<feature type="domain" description="Quinohemoprotein amine dehydrogenase alpha subunit" evidence="5">
    <location>
        <begin position="255"/>
        <end position="371"/>
    </location>
</feature>
<dbReference type="Gene3D" id="1.10.760.10">
    <property type="entry name" value="Cytochrome c-like domain"/>
    <property type="match status" value="1"/>
</dbReference>
<dbReference type="InterPro" id="IPR013783">
    <property type="entry name" value="Ig-like_fold"/>
</dbReference>
<sequence length="604" mass="64192">MVRPLPEQDADGAVTHVRFGGRRGTMLLLAAAALATTSAVAGESLSGSATPVAETEEGIPVTDALTREKCGTCHTPDAKGNLSRISWLRTTPEGWDQAIKRMVRLNGAAITPDDARHIVRYLAGSHGLAPEEAKPVSYLVEKRVIDETNIPSESLRTACAACHAFAQPLSWRRSAAEWKLLQEFHIALYSQADAQYRKPATDEPGATLGQTTPVVNKPGVIPLTSGEVALAYLRKAAPLHSAEWVQWSKQPHEAHLAGKWLISANLPGKGEWFGTMDVTGGSAPEQFATRIALHPLGGGAGIASSGNGVVYGGYSWRGRAGAATGGTFAPDAPDQPLREVMQFSADGKSAAGRWFWGEYQEFGYDVELIRADGTPVIGAVSAGGIKAGAKGQVLHIYGDAFPTGLSAKTIDLGRGLSVAKIVSAKPDELVVSVDAAADVAAGLHDVKVGSAVLPGALPVWHRVDYIKVTPETAIARLGGEAHPRGYNQFEAWGFDVGPDGKPNTADDVKVGLVDADFSLEEFRATWYDDDKDFVGTITKAGFFTPNLDGPNAKRSGNRNNYGDVWVVATAKTARDTLGKPLTAKAYLVVTIPSFKRWDQPEISE</sequence>
<evidence type="ECO:0000259" key="2">
    <source>
        <dbReference type="Pfam" id="PF09098"/>
    </source>
</evidence>
<protein>
    <submittedName>
        <fullName evidence="6">Quinohemoprotein amine dehydrogenase, 60 kDa subunit</fullName>
    </submittedName>
</protein>
<dbReference type="InterPro" id="IPR036909">
    <property type="entry name" value="Cyt_c-like_dom_sf"/>
</dbReference>